<sequence>MYRLTHWLEDYPRVVERCSIHLICISHRLMALYFTVLLREHKITTKGALCLMDELESEQELMKILHTLRQLYKARMTLFPITIYTPVERYVTLLNERSPILGCDDSEVWQSILKGLSYFSNATFILDGVYHEEVSDCSSKVQPEKQLSLFDNS</sequence>
<reference evidence="1" key="1">
    <citation type="journal article" date="2022" name="Front. Microbiol.">
        <title>Feed Insects as a Reservoir of Granadaene-Producing Lactococci.</title>
        <authorList>
            <person name="Neuzil-Bunesova V."/>
            <person name="Ramirez Garcia A."/>
            <person name="Modrackova N."/>
            <person name="Makovska M."/>
            <person name="Sabolova M."/>
            <person name="Sproer C."/>
            <person name="Bunk B."/>
            <person name="Blom J."/>
            <person name="Schwab C."/>
        </authorList>
    </citation>
    <scope>NUCLEOTIDE SEQUENCE</scope>
    <source>
        <strain evidence="1">I4/6O</strain>
    </source>
</reference>
<gene>
    <name evidence="1" type="ORF">LMK00_03715</name>
</gene>
<evidence type="ECO:0000313" key="2">
    <source>
        <dbReference type="Proteomes" id="UP001056730"/>
    </source>
</evidence>
<dbReference type="KEGG" id="lfo:LMK00_03715"/>
<accession>A0A9Q8Y415</accession>
<proteinExistence type="predicted"/>
<dbReference type="AlphaFoldDB" id="A0A9Q8Y415"/>
<dbReference type="Proteomes" id="UP001056730">
    <property type="component" value="Chromosome"/>
</dbReference>
<organism evidence="1 2">
    <name type="scientific">Lactococcus formosensis</name>
    <dbReference type="NCBI Taxonomy" id="1281486"/>
    <lineage>
        <taxon>Bacteria</taxon>
        <taxon>Bacillati</taxon>
        <taxon>Bacillota</taxon>
        <taxon>Bacilli</taxon>
        <taxon>Lactobacillales</taxon>
        <taxon>Streptococcaceae</taxon>
        <taxon>Lactococcus</taxon>
    </lineage>
</organism>
<protein>
    <submittedName>
        <fullName evidence="1">Uncharacterized protein</fullName>
    </submittedName>
</protein>
<dbReference type="RefSeq" id="WP_252175746.1">
    <property type="nucleotide sequence ID" value="NZ_CP086395.1"/>
</dbReference>
<dbReference type="EMBL" id="CP086395">
    <property type="protein sequence ID" value="USJ21119.1"/>
    <property type="molecule type" value="Genomic_DNA"/>
</dbReference>
<name>A0A9Q8Y415_9LACT</name>
<evidence type="ECO:0000313" key="1">
    <source>
        <dbReference type="EMBL" id="USJ21119.1"/>
    </source>
</evidence>